<keyword evidence="3 7" id="KW-0812">Transmembrane</keyword>
<dbReference type="PANTHER" id="PTHR30572">
    <property type="entry name" value="MEMBRANE COMPONENT OF TRANSPORTER-RELATED"/>
    <property type="match status" value="1"/>
</dbReference>
<keyword evidence="5 7" id="KW-0472">Membrane</keyword>
<feature type="domain" description="MacB-like periplasmic core" evidence="9">
    <location>
        <begin position="81"/>
        <end position="245"/>
    </location>
</feature>
<evidence type="ECO:0000256" key="4">
    <source>
        <dbReference type="ARBA" id="ARBA00022989"/>
    </source>
</evidence>
<dbReference type="GO" id="GO:0005886">
    <property type="term" value="C:plasma membrane"/>
    <property type="evidence" value="ECO:0007669"/>
    <property type="project" value="UniProtKB-SubCell"/>
</dbReference>
<dbReference type="InterPro" id="IPR025857">
    <property type="entry name" value="MacB_PCD"/>
</dbReference>
<evidence type="ECO:0000256" key="2">
    <source>
        <dbReference type="ARBA" id="ARBA00022475"/>
    </source>
</evidence>
<evidence type="ECO:0000313" key="11">
    <source>
        <dbReference type="Proteomes" id="UP001249020"/>
    </source>
</evidence>
<organism evidence="10 11">
    <name type="scientific">Brumicola blandensis</name>
    <dbReference type="NCBI Taxonomy" id="3075611"/>
    <lineage>
        <taxon>Bacteria</taxon>
        <taxon>Pseudomonadati</taxon>
        <taxon>Pseudomonadota</taxon>
        <taxon>Gammaproteobacteria</taxon>
        <taxon>Alteromonadales</taxon>
        <taxon>Alteromonadaceae</taxon>
        <taxon>Brumicola</taxon>
    </lineage>
</organism>
<evidence type="ECO:0000256" key="7">
    <source>
        <dbReference type="SAM" id="Phobius"/>
    </source>
</evidence>
<keyword evidence="11" id="KW-1185">Reference proteome</keyword>
<sequence>MSEIIPIFRALLRSKAGALMLLIQIAITTAIVSNAAFIINDRIQYLNTETGYPEKEIFSFSISSFGEINDLSVMLEQTEETIRNIPGVINASLVNAVPVSGSGSASTFGSQPSSERGEEIRAAYFTGDEHILNTLGLSVFDGRNFEKNEVVVGTDRNAVAQVAIVSKAFIDQKFPEGNGLGQTIYFGNDPLKIVGVVEEMVGPWLKDNQAQNVVIMPIARADKQQKFIVRAEADQRAAVMRQIDDILLAEHNKRVIMFKRGMDEAKDNYNASDILMLRMLVVLIVVLVLVTALGIFGMTLFNINKRTKQIGTRRALGARKSAIVKYFLTENSIICISGMLIGSVAAVFLGNSLMTRFSIPALDINYILTTAVFVLVISLVSVIFPAIRAANIAPSIATRSI</sequence>
<evidence type="ECO:0000259" key="8">
    <source>
        <dbReference type="Pfam" id="PF02687"/>
    </source>
</evidence>
<comment type="similarity">
    <text evidence="6">Belongs to the ABC-4 integral membrane protein family.</text>
</comment>
<protein>
    <submittedName>
        <fullName evidence="10">FtsX-like permease family protein</fullName>
    </submittedName>
</protein>
<dbReference type="EMBL" id="JAVRIE010000006">
    <property type="protein sequence ID" value="MDT0583796.1"/>
    <property type="molecule type" value="Genomic_DNA"/>
</dbReference>
<evidence type="ECO:0000256" key="6">
    <source>
        <dbReference type="ARBA" id="ARBA00038076"/>
    </source>
</evidence>
<gene>
    <name evidence="10" type="ORF">RM544_14695</name>
</gene>
<keyword evidence="4 7" id="KW-1133">Transmembrane helix</keyword>
<feature type="transmembrane region" description="Helical" evidence="7">
    <location>
        <begin position="323"/>
        <end position="349"/>
    </location>
</feature>
<dbReference type="Proteomes" id="UP001249020">
    <property type="component" value="Unassembled WGS sequence"/>
</dbReference>
<comment type="subcellular location">
    <subcellularLocation>
        <location evidence="1">Cell membrane</location>
        <topology evidence="1">Multi-pass membrane protein</topology>
    </subcellularLocation>
</comment>
<feature type="transmembrane region" description="Helical" evidence="7">
    <location>
        <begin position="275"/>
        <end position="303"/>
    </location>
</feature>
<name>A0AAW8R3C6_9ALTE</name>
<reference evidence="10 11" key="1">
    <citation type="submission" date="2023-09" db="EMBL/GenBank/DDBJ databases">
        <authorList>
            <person name="Rey-Velasco X."/>
        </authorList>
    </citation>
    <scope>NUCLEOTIDE SEQUENCE [LARGE SCALE GENOMIC DNA]</scope>
    <source>
        <strain evidence="10 11">W409</strain>
    </source>
</reference>
<dbReference type="RefSeq" id="WP_311362559.1">
    <property type="nucleotide sequence ID" value="NZ_JAVRIE010000006.1"/>
</dbReference>
<keyword evidence="2" id="KW-1003">Cell membrane</keyword>
<feature type="domain" description="ABC3 transporter permease C-terminal" evidence="8">
    <location>
        <begin position="282"/>
        <end position="394"/>
    </location>
</feature>
<feature type="transmembrane region" description="Helical" evidence="7">
    <location>
        <begin position="21"/>
        <end position="39"/>
    </location>
</feature>
<dbReference type="InterPro" id="IPR050250">
    <property type="entry name" value="Macrolide_Exporter_MacB"/>
</dbReference>
<dbReference type="PANTHER" id="PTHR30572:SF4">
    <property type="entry name" value="ABC TRANSPORTER PERMEASE YTRF"/>
    <property type="match status" value="1"/>
</dbReference>
<dbReference type="GO" id="GO:0022857">
    <property type="term" value="F:transmembrane transporter activity"/>
    <property type="evidence" value="ECO:0007669"/>
    <property type="project" value="TreeGrafter"/>
</dbReference>
<dbReference type="InterPro" id="IPR003838">
    <property type="entry name" value="ABC3_permease_C"/>
</dbReference>
<feature type="transmembrane region" description="Helical" evidence="7">
    <location>
        <begin position="364"/>
        <end position="387"/>
    </location>
</feature>
<dbReference type="Pfam" id="PF02687">
    <property type="entry name" value="FtsX"/>
    <property type="match status" value="1"/>
</dbReference>
<accession>A0AAW8R3C6</accession>
<evidence type="ECO:0000256" key="5">
    <source>
        <dbReference type="ARBA" id="ARBA00023136"/>
    </source>
</evidence>
<dbReference type="AlphaFoldDB" id="A0AAW8R3C6"/>
<evidence type="ECO:0000256" key="3">
    <source>
        <dbReference type="ARBA" id="ARBA00022692"/>
    </source>
</evidence>
<proteinExistence type="inferred from homology"/>
<evidence type="ECO:0000313" key="10">
    <source>
        <dbReference type="EMBL" id="MDT0583796.1"/>
    </source>
</evidence>
<evidence type="ECO:0000256" key="1">
    <source>
        <dbReference type="ARBA" id="ARBA00004651"/>
    </source>
</evidence>
<evidence type="ECO:0000259" key="9">
    <source>
        <dbReference type="Pfam" id="PF12704"/>
    </source>
</evidence>
<comment type="caution">
    <text evidence="10">The sequence shown here is derived from an EMBL/GenBank/DDBJ whole genome shotgun (WGS) entry which is preliminary data.</text>
</comment>
<dbReference type="Pfam" id="PF12704">
    <property type="entry name" value="MacB_PCD"/>
    <property type="match status" value="1"/>
</dbReference>